<evidence type="ECO:0000259" key="4">
    <source>
        <dbReference type="Pfam" id="PF23754"/>
    </source>
</evidence>
<accession>A0ABW6D368</accession>
<dbReference type="Pfam" id="PF23754">
    <property type="entry name" value="Beta-prop_IP5PC_F"/>
    <property type="match status" value="1"/>
</dbReference>
<organism evidence="5 6">
    <name type="scientific">Aquirufa echingensis</name>
    <dbReference type="NCBI Taxonomy" id="3096516"/>
    <lineage>
        <taxon>Bacteria</taxon>
        <taxon>Pseudomonadati</taxon>
        <taxon>Bacteroidota</taxon>
        <taxon>Cytophagia</taxon>
        <taxon>Cytophagales</taxon>
        <taxon>Flectobacillaceae</taxon>
        <taxon>Aquirufa</taxon>
    </lineage>
</organism>
<dbReference type="PROSITE" id="PS50082">
    <property type="entry name" value="WD_REPEATS_2"/>
    <property type="match status" value="3"/>
</dbReference>
<dbReference type="InterPro" id="IPR001680">
    <property type="entry name" value="WD40_rpt"/>
</dbReference>
<dbReference type="SMART" id="SM00320">
    <property type="entry name" value="WD40"/>
    <property type="match status" value="6"/>
</dbReference>
<dbReference type="RefSeq" id="WP_377977104.1">
    <property type="nucleotide sequence ID" value="NZ_JBBKYA010000005.1"/>
</dbReference>
<reference evidence="5 6" key="1">
    <citation type="submission" date="2024-03" db="EMBL/GenBank/DDBJ databases">
        <title>Aquirufa genome sequencing.</title>
        <authorList>
            <person name="Pitt A."/>
            <person name="Hahn M.W."/>
        </authorList>
    </citation>
    <scope>NUCLEOTIDE SEQUENCE [LARGE SCALE GENOMIC DNA]</scope>
    <source>
        <strain evidence="5 6">PLAD-142S6K</strain>
    </source>
</reference>
<dbReference type="InterPro" id="IPR020472">
    <property type="entry name" value="WD40_PAC1"/>
</dbReference>
<feature type="repeat" description="WD" evidence="3">
    <location>
        <begin position="12"/>
        <end position="46"/>
    </location>
</feature>
<dbReference type="InterPro" id="IPR036322">
    <property type="entry name" value="WD40_repeat_dom_sf"/>
</dbReference>
<dbReference type="Proteomes" id="UP001598114">
    <property type="component" value="Unassembled WGS sequence"/>
</dbReference>
<name>A0ABW6D368_9BACT</name>
<dbReference type="InterPro" id="IPR015943">
    <property type="entry name" value="WD40/YVTN_repeat-like_dom_sf"/>
</dbReference>
<dbReference type="EMBL" id="JBBKYA010000005">
    <property type="protein sequence ID" value="MFD3276661.1"/>
    <property type="molecule type" value="Genomic_DNA"/>
</dbReference>
<keyword evidence="6" id="KW-1185">Reference proteome</keyword>
<keyword evidence="2" id="KW-0677">Repeat</keyword>
<dbReference type="InterPro" id="IPR056454">
    <property type="entry name" value="Beta-prop_IP5PC_F"/>
</dbReference>
<feature type="repeat" description="WD" evidence="3">
    <location>
        <begin position="263"/>
        <end position="297"/>
    </location>
</feature>
<evidence type="ECO:0000256" key="2">
    <source>
        <dbReference type="ARBA" id="ARBA00022737"/>
    </source>
</evidence>
<gene>
    <name evidence="5" type="ORF">SKC38_10525</name>
</gene>
<feature type="domain" description="IP5PC-F beta-propeller" evidence="4">
    <location>
        <begin position="109"/>
        <end position="205"/>
    </location>
</feature>
<protein>
    <submittedName>
        <fullName evidence="5">WD40 repeat domain-containing protein</fullName>
    </submittedName>
</protein>
<evidence type="ECO:0000256" key="3">
    <source>
        <dbReference type="PROSITE-ProRule" id="PRU00221"/>
    </source>
</evidence>
<dbReference type="PROSITE" id="PS50294">
    <property type="entry name" value="WD_REPEATS_REGION"/>
    <property type="match status" value="3"/>
</dbReference>
<evidence type="ECO:0000313" key="5">
    <source>
        <dbReference type="EMBL" id="MFD3276661.1"/>
    </source>
</evidence>
<dbReference type="SUPFAM" id="SSF50978">
    <property type="entry name" value="WD40 repeat-like"/>
    <property type="match status" value="1"/>
</dbReference>
<dbReference type="Pfam" id="PF00400">
    <property type="entry name" value="WD40"/>
    <property type="match status" value="3"/>
</dbReference>
<dbReference type="PANTHER" id="PTHR19848:SF8">
    <property type="entry name" value="F-BOX AND WD REPEAT DOMAIN CONTAINING 7"/>
    <property type="match status" value="1"/>
</dbReference>
<feature type="repeat" description="WD" evidence="3">
    <location>
        <begin position="216"/>
        <end position="257"/>
    </location>
</feature>
<sequence length="297" mass="32716">MSTLKIDRIDTFAGHRGAVYALSKGPESHLFFSAGSDGWVVQWNLQKPDLGKVVAQISGSIYAMAYDENSGILWVGQNFEGVHGILVSDQTRVFSIQLPQLAIYSIEIMDGNVWVGHQDGLITVIDQAAQAVKKRIKSGEDNVRCFCKIPGGNMAIGSSDGYIRVFKPDFSLENAWLAHSNSVFSIIQHEDSLISVGRDAHIRKWDMKGEVIGEGVPAHIYSINSVVLSPSGQYLATGSMDKTIKIWEAGSLKLLKVLDFARYGGHKNSINRLLWMSFNDLLVSGSDDKNISVWKID</sequence>
<dbReference type="PANTHER" id="PTHR19848">
    <property type="entry name" value="WD40 REPEAT PROTEIN"/>
    <property type="match status" value="1"/>
</dbReference>
<proteinExistence type="predicted"/>
<dbReference type="PRINTS" id="PR00320">
    <property type="entry name" value="GPROTEINBRPT"/>
</dbReference>
<evidence type="ECO:0000256" key="1">
    <source>
        <dbReference type="ARBA" id="ARBA00022574"/>
    </source>
</evidence>
<comment type="caution">
    <text evidence="5">The sequence shown here is derived from an EMBL/GenBank/DDBJ whole genome shotgun (WGS) entry which is preliminary data.</text>
</comment>
<dbReference type="Gene3D" id="2.130.10.10">
    <property type="entry name" value="YVTN repeat-like/Quinoprotein amine dehydrogenase"/>
    <property type="match status" value="2"/>
</dbReference>
<evidence type="ECO:0000313" key="6">
    <source>
        <dbReference type="Proteomes" id="UP001598114"/>
    </source>
</evidence>
<keyword evidence="1 3" id="KW-0853">WD repeat</keyword>